<evidence type="ECO:0000256" key="1">
    <source>
        <dbReference type="ARBA" id="ARBA00022833"/>
    </source>
</evidence>
<keyword evidence="1" id="KW-0862">Zinc</keyword>
<dbReference type="PANTHER" id="PTHR12993">
    <property type="entry name" value="N-ACETYLGLUCOSAMINYL-PHOSPHATIDYLINOSITOL DE-N-ACETYLASE-RELATED"/>
    <property type="match status" value="1"/>
</dbReference>
<proteinExistence type="predicted"/>
<name>A0A521FQY1_9ACTN</name>
<dbReference type="EMBL" id="FXTJ01000013">
    <property type="protein sequence ID" value="SMO98464.1"/>
    <property type="molecule type" value="Genomic_DNA"/>
</dbReference>
<sequence>MTGLRVLPGLVTAAVQRRTLAVWLGVRRRVAVLAGATGVARGRQAAVAGWRPPGTGGVLVVVAHPDDDLFFLSPDIVHDLRAGRPVVTVYVTSGDAGRPDRYWRGRERGIGAAYARMVGAADRWSTSRVSIGTAVMTEAVLLDHPAVRLCFLRLPDGGMEGAGTPRSGPASLQRLVNGTASVLWTVETPARAYSRSALLDVLGRFITELQPTVVRTLDHAGAWGDGDHSDHHAVARLLVAARDRSAPDVPVVGYVGYPVRDLPVNVDGADLNAKVDALAAYAPFDPLMCRPEEFQGRPEGAWLPRQHRVDRCSAAGASPSSAA</sequence>
<dbReference type="SUPFAM" id="SSF102588">
    <property type="entry name" value="LmbE-like"/>
    <property type="match status" value="1"/>
</dbReference>
<dbReference type="Pfam" id="PF02585">
    <property type="entry name" value="PIG-L"/>
    <property type="match status" value="1"/>
</dbReference>
<dbReference type="AlphaFoldDB" id="A0A521FQY1"/>
<dbReference type="GO" id="GO:0016811">
    <property type="term" value="F:hydrolase activity, acting on carbon-nitrogen (but not peptide) bonds, in linear amides"/>
    <property type="evidence" value="ECO:0007669"/>
    <property type="project" value="TreeGrafter"/>
</dbReference>
<dbReference type="InterPro" id="IPR024078">
    <property type="entry name" value="LmbE-like_dom_sf"/>
</dbReference>
<accession>A0A521FQY1</accession>
<dbReference type="PANTHER" id="PTHR12993:SF26">
    <property type="entry name" value="1D-MYO-INOSITOL 2-ACETAMIDO-2-DEOXY-ALPHA-D-GLUCOPYRANOSIDE DEACETYLASE"/>
    <property type="match status" value="1"/>
</dbReference>
<evidence type="ECO:0000313" key="2">
    <source>
        <dbReference type="EMBL" id="SMO98464.1"/>
    </source>
</evidence>
<organism evidence="2 3">
    <name type="scientific">Geodermatophilus aquaeductus</name>
    <dbReference type="NCBI Taxonomy" id="1564161"/>
    <lineage>
        <taxon>Bacteria</taxon>
        <taxon>Bacillati</taxon>
        <taxon>Actinomycetota</taxon>
        <taxon>Actinomycetes</taxon>
        <taxon>Geodermatophilales</taxon>
        <taxon>Geodermatophilaceae</taxon>
        <taxon>Geodermatophilus</taxon>
    </lineage>
</organism>
<dbReference type="Gene3D" id="3.40.50.10320">
    <property type="entry name" value="LmbE-like"/>
    <property type="match status" value="1"/>
</dbReference>
<dbReference type="InterPro" id="IPR003737">
    <property type="entry name" value="GlcNAc_PI_deacetylase-related"/>
</dbReference>
<protein>
    <submittedName>
        <fullName evidence="2">N-acetylglucosaminyl deacetylase, LmbE family</fullName>
    </submittedName>
</protein>
<dbReference type="RefSeq" id="WP_185938511.1">
    <property type="nucleotide sequence ID" value="NZ_FXTJ01000013.1"/>
</dbReference>
<reference evidence="2 3" key="1">
    <citation type="submission" date="2017-05" db="EMBL/GenBank/DDBJ databases">
        <authorList>
            <person name="Varghese N."/>
            <person name="Submissions S."/>
        </authorList>
    </citation>
    <scope>NUCLEOTIDE SEQUENCE [LARGE SCALE GENOMIC DNA]</scope>
    <source>
        <strain evidence="2 3">DSM 46834</strain>
    </source>
</reference>
<evidence type="ECO:0000313" key="3">
    <source>
        <dbReference type="Proteomes" id="UP000317484"/>
    </source>
</evidence>
<gene>
    <name evidence="2" type="ORF">SAMN06273567_11355</name>
</gene>
<keyword evidence="3" id="KW-1185">Reference proteome</keyword>
<dbReference type="Proteomes" id="UP000317484">
    <property type="component" value="Unassembled WGS sequence"/>
</dbReference>
<dbReference type="GO" id="GO:0016137">
    <property type="term" value="P:glycoside metabolic process"/>
    <property type="evidence" value="ECO:0007669"/>
    <property type="project" value="UniProtKB-ARBA"/>
</dbReference>